<evidence type="ECO:0000256" key="2">
    <source>
        <dbReference type="ARBA" id="ARBA00023002"/>
    </source>
</evidence>
<organism evidence="7 8">
    <name type="scientific">Desulfopila aestuarii DSM 18488</name>
    <dbReference type="NCBI Taxonomy" id="1121416"/>
    <lineage>
        <taxon>Bacteria</taxon>
        <taxon>Pseudomonadati</taxon>
        <taxon>Thermodesulfobacteriota</taxon>
        <taxon>Desulfobulbia</taxon>
        <taxon>Desulfobulbales</taxon>
        <taxon>Desulfocapsaceae</taxon>
        <taxon>Desulfopila</taxon>
    </lineage>
</organism>
<evidence type="ECO:0000259" key="6">
    <source>
        <dbReference type="Pfam" id="PF02826"/>
    </source>
</evidence>
<dbReference type="GO" id="GO:0051287">
    <property type="term" value="F:NAD binding"/>
    <property type="evidence" value="ECO:0007669"/>
    <property type="project" value="InterPro"/>
</dbReference>
<dbReference type="InterPro" id="IPR036291">
    <property type="entry name" value="NAD(P)-bd_dom_sf"/>
</dbReference>
<dbReference type="PROSITE" id="PS00671">
    <property type="entry name" value="D_2_HYDROXYACID_DH_3"/>
    <property type="match status" value="1"/>
</dbReference>
<dbReference type="Gene3D" id="3.40.50.720">
    <property type="entry name" value="NAD(P)-binding Rossmann-like Domain"/>
    <property type="match status" value="2"/>
</dbReference>
<dbReference type="InterPro" id="IPR050418">
    <property type="entry name" value="D-iso_2-hydroxyacid_DH_PdxB"/>
</dbReference>
<evidence type="ECO:0000256" key="4">
    <source>
        <dbReference type="RuleBase" id="RU003719"/>
    </source>
</evidence>
<dbReference type="RefSeq" id="WP_073615561.1">
    <property type="nucleotide sequence ID" value="NZ_FRFE01000027.1"/>
</dbReference>
<dbReference type="GO" id="GO:0016616">
    <property type="term" value="F:oxidoreductase activity, acting on the CH-OH group of donors, NAD or NADP as acceptor"/>
    <property type="evidence" value="ECO:0007669"/>
    <property type="project" value="InterPro"/>
</dbReference>
<evidence type="ECO:0000256" key="3">
    <source>
        <dbReference type="ARBA" id="ARBA00023027"/>
    </source>
</evidence>
<dbReference type="CDD" id="cd12162">
    <property type="entry name" value="2-Hacid_dh_4"/>
    <property type="match status" value="1"/>
</dbReference>
<evidence type="ECO:0000259" key="5">
    <source>
        <dbReference type="Pfam" id="PF00389"/>
    </source>
</evidence>
<dbReference type="InterPro" id="IPR006139">
    <property type="entry name" value="D-isomer_2_OHA_DH_cat_dom"/>
</dbReference>
<proteinExistence type="inferred from homology"/>
<reference evidence="7 8" key="1">
    <citation type="submission" date="2016-12" db="EMBL/GenBank/DDBJ databases">
        <authorList>
            <person name="Song W.-J."/>
            <person name="Kurnit D.M."/>
        </authorList>
    </citation>
    <scope>NUCLEOTIDE SEQUENCE [LARGE SCALE GENOMIC DNA]</scope>
    <source>
        <strain evidence="7 8">DSM 18488</strain>
    </source>
</reference>
<dbReference type="PANTHER" id="PTHR43761">
    <property type="entry name" value="D-ISOMER SPECIFIC 2-HYDROXYACID DEHYDROGENASE FAMILY PROTEIN (AFU_ORTHOLOGUE AFUA_1G13630)"/>
    <property type="match status" value="1"/>
</dbReference>
<dbReference type="EMBL" id="FRFE01000027">
    <property type="protein sequence ID" value="SHO51666.1"/>
    <property type="molecule type" value="Genomic_DNA"/>
</dbReference>
<dbReference type="SUPFAM" id="SSF51735">
    <property type="entry name" value="NAD(P)-binding Rossmann-fold domains"/>
    <property type="match status" value="1"/>
</dbReference>
<dbReference type="OrthoDB" id="9793626at2"/>
<dbReference type="SUPFAM" id="SSF52283">
    <property type="entry name" value="Formate/glycerate dehydrogenase catalytic domain-like"/>
    <property type="match status" value="1"/>
</dbReference>
<evidence type="ECO:0000313" key="8">
    <source>
        <dbReference type="Proteomes" id="UP000184603"/>
    </source>
</evidence>
<keyword evidence="3" id="KW-0520">NAD</keyword>
<protein>
    <submittedName>
        <fullName evidence="7">Glycerate dehydrogenase</fullName>
    </submittedName>
</protein>
<name>A0A1M7YGF3_9BACT</name>
<gene>
    <name evidence="7" type="ORF">SAMN02745220_04137</name>
</gene>
<dbReference type="AlphaFoldDB" id="A0A1M7YGF3"/>
<dbReference type="Proteomes" id="UP000184603">
    <property type="component" value="Unassembled WGS sequence"/>
</dbReference>
<dbReference type="InterPro" id="IPR006140">
    <property type="entry name" value="D-isomer_DH_NAD-bd"/>
</dbReference>
<evidence type="ECO:0000256" key="1">
    <source>
        <dbReference type="ARBA" id="ARBA00005854"/>
    </source>
</evidence>
<accession>A0A1M7YGF3</accession>
<dbReference type="STRING" id="1121416.SAMN02745220_04137"/>
<comment type="similarity">
    <text evidence="1 4">Belongs to the D-isomer specific 2-hydroxyacid dehydrogenase family.</text>
</comment>
<feature type="domain" description="D-isomer specific 2-hydroxyacid dehydrogenase NAD-binding" evidence="6">
    <location>
        <begin position="107"/>
        <end position="283"/>
    </location>
</feature>
<sequence>MGSVFLDAEGLENCQLDELRRVCGGLKMYQWTASNEISSRIAGAELVILNKARITREILVANPTLRLICVVATGTDCVDLQAARELGVTVCNCQAYGTDSVVQHVFTSILALHTSLLRYHGAVRAGRWQKAGQFCFLDFPITELKGKTLGIVGFGNLGKGVAAIAEAFGMRVVVAARPGSTDDTRPSLVEILPLVDVLTLHCPLNEHTRGLIGIKELAMMKPTAFLVNAARGGIVDEDALVEALKNGTIGGAAVDVLTVEPPKDGNPLLDTELPNLIVTPHVAWASEEARQRLVDHTVENITAWRAGTGVRVVNN</sequence>
<evidence type="ECO:0000313" key="7">
    <source>
        <dbReference type="EMBL" id="SHO51666.1"/>
    </source>
</evidence>
<feature type="domain" description="D-isomer specific 2-hydroxyacid dehydrogenase catalytic" evidence="5">
    <location>
        <begin position="26"/>
        <end position="308"/>
    </location>
</feature>
<dbReference type="Pfam" id="PF00389">
    <property type="entry name" value="2-Hacid_dh"/>
    <property type="match status" value="1"/>
</dbReference>
<keyword evidence="8" id="KW-1185">Reference proteome</keyword>
<dbReference type="PANTHER" id="PTHR43761:SF1">
    <property type="entry name" value="D-ISOMER SPECIFIC 2-HYDROXYACID DEHYDROGENASE CATALYTIC DOMAIN-CONTAINING PROTEIN-RELATED"/>
    <property type="match status" value="1"/>
</dbReference>
<keyword evidence="2 4" id="KW-0560">Oxidoreductase</keyword>
<dbReference type="Pfam" id="PF02826">
    <property type="entry name" value="2-Hacid_dh_C"/>
    <property type="match status" value="1"/>
</dbReference>
<dbReference type="InterPro" id="IPR029753">
    <property type="entry name" value="D-isomer_DH_CS"/>
</dbReference>